<protein>
    <recommendedName>
        <fullName evidence="2">GmrSD restriction endonucleases C-terminal domain-containing protein</fullName>
    </recommendedName>
</protein>
<sequence length="213" mass="22880">MSPRRASALRLTFAAILAALLSFTLVSPASAAPPGIPSESTARSMLDGLTVRAEGSMSGYSRDKFPHWNTVEGTCNTREMVLRRDGTDVEVGADCYPTAGSWYSPFDGVTTSVPSEISIDHVVPLAAAWRSGASSWSAAKREEFANDLTNPQLIAVTGRVNSSKGDQTPDKWVPPRTDYHCTYGKIWIASKDAYDLSVTSAEKEALTGLLDTC</sequence>
<evidence type="ECO:0000259" key="2">
    <source>
        <dbReference type="Pfam" id="PF07510"/>
    </source>
</evidence>
<feature type="domain" description="GmrSD restriction endonucleases C-terminal" evidence="2">
    <location>
        <begin position="114"/>
        <end position="207"/>
    </location>
</feature>
<comment type="caution">
    <text evidence="3">The sequence shown here is derived from an EMBL/GenBank/DDBJ whole genome shotgun (WGS) entry which is preliminary data.</text>
</comment>
<keyword evidence="1" id="KW-0732">Signal</keyword>
<dbReference type="PANTHER" id="PTHR24094">
    <property type="entry name" value="SECRETED PROTEIN"/>
    <property type="match status" value="1"/>
</dbReference>
<proteinExistence type="predicted"/>
<feature type="signal peptide" evidence="1">
    <location>
        <begin position="1"/>
        <end position="31"/>
    </location>
</feature>
<name>A0ABT1JKZ1_ACTCY</name>
<evidence type="ECO:0000313" key="3">
    <source>
        <dbReference type="EMBL" id="MCP2333170.1"/>
    </source>
</evidence>
<gene>
    <name evidence="3" type="ORF">G443_003440</name>
</gene>
<keyword evidence="4" id="KW-1185">Reference proteome</keyword>
<dbReference type="EMBL" id="AUBJ02000001">
    <property type="protein sequence ID" value="MCP2333170.1"/>
    <property type="molecule type" value="Genomic_DNA"/>
</dbReference>
<dbReference type="RefSeq" id="WP_026419715.1">
    <property type="nucleotide sequence ID" value="NZ_AUBJ02000001.1"/>
</dbReference>
<dbReference type="Pfam" id="PF07510">
    <property type="entry name" value="GmrSD_C"/>
    <property type="match status" value="1"/>
</dbReference>
<dbReference type="Proteomes" id="UP000791080">
    <property type="component" value="Unassembled WGS sequence"/>
</dbReference>
<reference evidence="3 4" key="1">
    <citation type="submission" date="2013-07" db="EMBL/GenBank/DDBJ databases">
        <authorList>
            <consortium name="DOE Joint Genome Institute"/>
            <person name="Reeve W."/>
            <person name="Huntemann M."/>
            <person name="Han J."/>
            <person name="Chen A."/>
            <person name="Kyrpides N."/>
            <person name="Mavromatis K."/>
            <person name="Markowitz V."/>
            <person name="Palaniappan K."/>
            <person name="Ivanova N."/>
            <person name="Schaumberg A."/>
            <person name="Pati A."/>
            <person name="Liolios K."/>
            <person name="Nordberg H.P."/>
            <person name="Cantor M.N."/>
            <person name="Hua S.X."/>
            <person name="Woyke T."/>
        </authorList>
    </citation>
    <scope>NUCLEOTIDE SEQUENCE [LARGE SCALE GENOMIC DNA]</scope>
    <source>
        <strain evidence="3 4">DSM 43889</strain>
    </source>
</reference>
<accession>A0ABT1JKZ1</accession>
<feature type="chain" id="PRO_5047175296" description="GmrSD restriction endonucleases C-terminal domain-containing protein" evidence="1">
    <location>
        <begin position="32"/>
        <end position="213"/>
    </location>
</feature>
<dbReference type="PANTHER" id="PTHR24094:SF15">
    <property type="entry name" value="AMP-DEPENDENT SYNTHETASE_LIGASE DOMAIN-CONTAINING PROTEIN-RELATED"/>
    <property type="match status" value="1"/>
</dbReference>
<organism evidence="3 4">
    <name type="scientific">Actinoalloteichus caeruleus DSM 43889</name>
    <dbReference type="NCBI Taxonomy" id="1120930"/>
    <lineage>
        <taxon>Bacteria</taxon>
        <taxon>Bacillati</taxon>
        <taxon>Actinomycetota</taxon>
        <taxon>Actinomycetes</taxon>
        <taxon>Pseudonocardiales</taxon>
        <taxon>Pseudonocardiaceae</taxon>
        <taxon>Actinoalloteichus</taxon>
        <taxon>Actinoalloteichus cyanogriseus</taxon>
    </lineage>
</organism>
<reference evidence="3 4" key="2">
    <citation type="submission" date="2022-06" db="EMBL/GenBank/DDBJ databases">
        <title>Genomic Encyclopedia of Type Strains, Phase I: the one thousand microbial genomes (KMG-I) project.</title>
        <authorList>
            <person name="Kyrpides N."/>
        </authorList>
    </citation>
    <scope>NUCLEOTIDE SEQUENCE [LARGE SCALE GENOMIC DNA]</scope>
    <source>
        <strain evidence="3 4">DSM 43889</strain>
    </source>
</reference>
<dbReference type="InterPro" id="IPR011089">
    <property type="entry name" value="GmrSD_C"/>
</dbReference>
<evidence type="ECO:0000313" key="4">
    <source>
        <dbReference type="Proteomes" id="UP000791080"/>
    </source>
</evidence>
<evidence type="ECO:0000256" key="1">
    <source>
        <dbReference type="SAM" id="SignalP"/>
    </source>
</evidence>